<keyword evidence="6" id="KW-1185">Reference proteome</keyword>
<dbReference type="Gene3D" id="6.10.250.2470">
    <property type="match status" value="1"/>
</dbReference>
<dbReference type="EMBL" id="JAAWVQ010166595">
    <property type="protein sequence ID" value="MBN3287502.1"/>
    <property type="molecule type" value="Genomic_DNA"/>
</dbReference>
<evidence type="ECO:0000256" key="1">
    <source>
        <dbReference type="ARBA" id="ARBA00010061"/>
    </source>
</evidence>
<feature type="region of interest" description="Disordered" evidence="4">
    <location>
        <begin position="755"/>
        <end position="803"/>
    </location>
</feature>
<dbReference type="InterPro" id="IPR018477">
    <property type="entry name" value="BICD"/>
</dbReference>
<evidence type="ECO:0000313" key="5">
    <source>
        <dbReference type="EMBL" id="MBN3287502.1"/>
    </source>
</evidence>
<keyword evidence="2 3" id="KW-0175">Coiled coil</keyword>
<comment type="similarity">
    <text evidence="1">Belongs to the BicD family.</text>
</comment>
<sequence length="803" mass="90643">LRAEVARLSSELQEAEEEKLQAARYGLSVLEESGALKKKYADLETEHEVLRLELEHLKEALADSVSNHKKVTVDGENREESLLRETAAKEAALEERIEELQNELKQSQAAQNRTQSENERCSMLSHQLNKEYECLEAERSQLREDIKEYKIRELRQLQDNAGLEEENISLQKQVSALKENQVEFEAVKHEMKWHSEELELLNAQLEEQARLREISERQLEEALEELKQEREQNNSLRKELASYSLNPFDSLCNLQQYLEELGLELSLQGEEEGKESGLNNSTPLNGVHNASPHHSKVFRPAPSLVSDLLSELNLSETQRLRQQLLQTERENAGLSGLVQELQRQLENTKGALGEQQGKTHKLAEQVEALQGCKELLLQHGGYGKEHCAGSGESGQDQYYELDVSGTEMLECSSRAPNGELTRLRKDLLEAGAKYSALESKCMQEKDRWRGEAQELSEKIRQCIRSSRQDRERISELEKEIGATRRVATDSESSLSMAQDELVAASEELAYLYHHVCTCSNVTPSRIMLDYYREGRGSHNPLRKRRSSDLHAKSLLNLDSPVAESGSSGEASPAGGSPNSPTLDFRDPSNVRNLIAVLRSQIKHLQVAVELLRRRGTLPASEAERDGEALLEEVLKLKSQLSTKREQIVTLRTVLKANKQTAEVALSNLKSKYENEKTLVSETVLKLRNELKALKEDSATFSSVRSVFTNRCDQYVTRLDELQRQLEAAEDEKKTLNSLLRMAIQQKLGLTQRLEELETPHPGASPRQSRSKPVRSSRTPQASPVRSRLPAANSPARPCSSSTR</sequence>
<feature type="coiled-coil region" evidence="3">
    <location>
        <begin position="5"/>
        <end position="246"/>
    </location>
</feature>
<feature type="coiled-coil region" evidence="3">
    <location>
        <begin position="324"/>
        <end position="358"/>
    </location>
</feature>
<comment type="caution">
    <text evidence="5">The sequence shown here is derived from an EMBL/GenBank/DDBJ whole genome shotgun (WGS) entry which is preliminary data.</text>
</comment>
<evidence type="ECO:0000313" key="6">
    <source>
        <dbReference type="Proteomes" id="UP001166093"/>
    </source>
</evidence>
<feature type="coiled-coil region" evidence="3">
    <location>
        <begin position="676"/>
        <end position="745"/>
    </location>
</feature>
<evidence type="ECO:0000256" key="2">
    <source>
        <dbReference type="ARBA" id="ARBA00023054"/>
    </source>
</evidence>
<dbReference type="Pfam" id="PF09730">
    <property type="entry name" value="BicD"/>
    <property type="match status" value="1"/>
</dbReference>
<evidence type="ECO:0000256" key="3">
    <source>
        <dbReference type="SAM" id="Coils"/>
    </source>
</evidence>
<protein>
    <submittedName>
        <fullName evidence="5">BICD2 protein</fullName>
    </submittedName>
</protein>
<feature type="non-terminal residue" evidence="5">
    <location>
        <position position="803"/>
    </location>
</feature>
<feature type="region of interest" description="Disordered" evidence="4">
    <location>
        <begin position="559"/>
        <end position="585"/>
    </location>
</feature>
<evidence type="ECO:0000256" key="4">
    <source>
        <dbReference type="SAM" id="MobiDB-lite"/>
    </source>
</evidence>
<feature type="region of interest" description="Disordered" evidence="4">
    <location>
        <begin position="269"/>
        <end position="298"/>
    </location>
</feature>
<name>A0ABS2YL65_POLSP</name>
<organism evidence="5 6">
    <name type="scientific">Polyodon spathula</name>
    <name type="common">North American paddlefish</name>
    <name type="synonym">Squalus spathula</name>
    <dbReference type="NCBI Taxonomy" id="7913"/>
    <lineage>
        <taxon>Eukaryota</taxon>
        <taxon>Metazoa</taxon>
        <taxon>Chordata</taxon>
        <taxon>Craniata</taxon>
        <taxon>Vertebrata</taxon>
        <taxon>Euteleostomi</taxon>
        <taxon>Actinopterygii</taxon>
        <taxon>Chondrostei</taxon>
        <taxon>Acipenseriformes</taxon>
        <taxon>Polyodontidae</taxon>
        <taxon>Polyodon</taxon>
    </lineage>
</organism>
<dbReference type="PANTHER" id="PTHR31233:SF12">
    <property type="entry name" value="BICAUDAL D HOMOLOG 2-LIKE"/>
    <property type="match status" value="1"/>
</dbReference>
<dbReference type="Proteomes" id="UP001166093">
    <property type="component" value="Unassembled WGS sequence"/>
</dbReference>
<feature type="non-terminal residue" evidence="5">
    <location>
        <position position="1"/>
    </location>
</feature>
<gene>
    <name evidence="5" type="primary">Bicd2_0</name>
    <name evidence="5" type="ORF">GTO93_0016872</name>
</gene>
<accession>A0ABS2YL65</accession>
<feature type="coiled-coil region" evidence="3">
    <location>
        <begin position="594"/>
        <end position="639"/>
    </location>
</feature>
<dbReference type="PANTHER" id="PTHR31233">
    <property type="entry name" value="BICAUDAL D FAMILY MEMBER"/>
    <property type="match status" value="1"/>
</dbReference>
<reference evidence="5" key="1">
    <citation type="journal article" date="2021" name="Cell">
        <title>Tracing the genetic footprints of vertebrate landing in non-teleost ray-finned fishes.</title>
        <authorList>
            <person name="Bi X."/>
            <person name="Wang K."/>
            <person name="Yang L."/>
            <person name="Pan H."/>
            <person name="Jiang H."/>
            <person name="Wei Q."/>
            <person name="Fang M."/>
            <person name="Yu H."/>
            <person name="Zhu C."/>
            <person name="Cai Y."/>
            <person name="He Y."/>
            <person name="Gan X."/>
            <person name="Zeng H."/>
            <person name="Yu D."/>
            <person name="Zhu Y."/>
            <person name="Jiang H."/>
            <person name="Qiu Q."/>
            <person name="Yang H."/>
            <person name="Zhang Y.E."/>
            <person name="Wang W."/>
            <person name="Zhu M."/>
            <person name="He S."/>
            <person name="Zhang G."/>
        </authorList>
    </citation>
    <scope>NUCLEOTIDE SEQUENCE</scope>
    <source>
        <strain evidence="5">Pddl_001</strain>
    </source>
</reference>
<proteinExistence type="inferred from homology"/>
<feature type="compositionally biased region" description="Low complexity" evidence="4">
    <location>
        <begin position="559"/>
        <end position="580"/>
    </location>
</feature>